<keyword evidence="3" id="KW-1133">Transmembrane helix</keyword>
<dbReference type="InterPro" id="IPR009057">
    <property type="entry name" value="Homeodomain-like_sf"/>
</dbReference>
<dbReference type="Proteomes" id="UP000238882">
    <property type="component" value="Unassembled WGS sequence"/>
</dbReference>
<feature type="transmembrane region" description="Helical" evidence="3">
    <location>
        <begin position="132"/>
        <end position="153"/>
    </location>
</feature>
<keyword evidence="3" id="KW-0812">Transmembrane</keyword>
<feature type="transmembrane region" description="Helical" evidence="3">
    <location>
        <begin position="103"/>
        <end position="120"/>
    </location>
</feature>
<evidence type="ECO:0000256" key="3">
    <source>
        <dbReference type="SAM" id="Phobius"/>
    </source>
</evidence>
<dbReference type="GO" id="GO:0043565">
    <property type="term" value="F:sequence-specific DNA binding"/>
    <property type="evidence" value="ECO:0007669"/>
    <property type="project" value="InterPro"/>
</dbReference>
<evidence type="ECO:0000313" key="5">
    <source>
        <dbReference type="EMBL" id="PQJ79870.1"/>
    </source>
</evidence>
<evidence type="ECO:0000259" key="4">
    <source>
        <dbReference type="PROSITE" id="PS01124"/>
    </source>
</evidence>
<dbReference type="OrthoDB" id="704028at2"/>
<dbReference type="SMART" id="SM00342">
    <property type="entry name" value="HTH_ARAC"/>
    <property type="match status" value="1"/>
</dbReference>
<keyword evidence="2" id="KW-0804">Transcription</keyword>
<feature type="transmembrane region" description="Helical" evidence="3">
    <location>
        <begin position="12"/>
        <end position="31"/>
    </location>
</feature>
<evidence type="ECO:0000313" key="6">
    <source>
        <dbReference type="Proteomes" id="UP000238882"/>
    </source>
</evidence>
<protein>
    <recommendedName>
        <fullName evidence="4">HTH araC/xylS-type domain-containing protein</fullName>
    </recommendedName>
</protein>
<dbReference type="PROSITE" id="PS01124">
    <property type="entry name" value="HTH_ARAC_FAMILY_2"/>
    <property type="match status" value="1"/>
</dbReference>
<sequence>MLKTLLKLTENSFLAGLLFGPKLLFLILGILHSIKGKTLELALICFILFTSYFYPYNDYSFIDTFIGNLLFADYRQVLVLPLFYIYLQKCTSKIVSLKTKSKPYYVILVPSLIVLSYMILKNFMAKQSMPLFISYIFLFTCLILITFFIIKCFQLLNKLKDKVIKKKFKRYRYTTYLISGYYISLALILLTPLILNLNNLILDYKNARGINPNVFMCVTLIGDFCILLFMILELDSLKKYFLGAKIKNELYSIADDRKMQEIIRDLISQKKFLEADYDIKETLINENLKYHTLNLFLKREYNCTGFKQFLNSLKVKEFKSKLLSKEAKNFDIIGIALESGFQSKAAFYRNFKREVGMTPTEYLEKIKKSI</sequence>
<evidence type="ECO:0000256" key="2">
    <source>
        <dbReference type="ARBA" id="ARBA00023163"/>
    </source>
</evidence>
<keyword evidence="3" id="KW-0472">Membrane</keyword>
<accession>A0A2S7WQH9</accession>
<feature type="transmembrane region" description="Helical" evidence="3">
    <location>
        <begin position="173"/>
        <end position="193"/>
    </location>
</feature>
<feature type="transmembrane region" description="Helical" evidence="3">
    <location>
        <begin position="38"/>
        <end position="54"/>
    </location>
</feature>
<feature type="transmembrane region" description="Helical" evidence="3">
    <location>
        <begin position="213"/>
        <end position="232"/>
    </location>
</feature>
<proteinExistence type="predicted"/>
<comment type="caution">
    <text evidence="5">The sequence shown here is derived from an EMBL/GenBank/DDBJ whole genome shotgun (WGS) entry which is preliminary data.</text>
</comment>
<dbReference type="EMBL" id="MSCN01000001">
    <property type="protein sequence ID" value="PQJ79870.1"/>
    <property type="molecule type" value="Genomic_DNA"/>
</dbReference>
<name>A0A2S7WQH9_9FLAO</name>
<dbReference type="GO" id="GO:0003700">
    <property type="term" value="F:DNA-binding transcription factor activity"/>
    <property type="evidence" value="ECO:0007669"/>
    <property type="project" value="InterPro"/>
</dbReference>
<organism evidence="5 6">
    <name type="scientific">Polaribacter porphyrae</name>
    <dbReference type="NCBI Taxonomy" id="1137780"/>
    <lineage>
        <taxon>Bacteria</taxon>
        <taxon>Pseudomonadati</taxon>
        <taxon>Bacteroidota</taxon>
        <taxon>Flavobacteriia</taxon>
        <taxon>Flavobacteriales</taxon>
        <taxon>Flavobacteriaceae</taxon>
    </lineage>
</organism>
<keyword evidence="6" id="KW-1185">Reference proteome</keyword>
<keyword evidence="1" id="KW-0805">Transcription regulation</keyword>
<dbReference type="SUPFAM" id="SSF46689">
    <property type="entry name" value="Homeodomain-like"/>
    <property type="match status" value="1"/>
</dbReference>
<gene>
    <name evidence="5" type="ORF">BTO18_12100</name>
</gene>
<dbReference type="Gene3D" id="1.10.10.60">
    <property type="entry name" value="Homeodomain-like"/>
    <property type="match status" value="1"/>
</dbReference>
<dbReference type="InterPro" id="IPR018060">
    <property type="entry name" value="HTH_AraC"/>
</dbReference>
<feature type="domain" description="HTH araC/xylS-type" evidence="4">
    <location>
        <begin position="257"/>
        <end position="365"/>
    </location>
</feature>
<evidence type="ECO:0000256" key="1">
    <source>
        <dbReference type="ARBA" id="ARBA00023015"/>
    </source>
</evidence>
<dbReference type="Pfam" id="PF12833">
    <property type="entry name" value="HTH_18"/>
    <property type="match status" value="1"/>
</dbReference>
<reference evidence="5 6" key="1">
    <citation type="submission" date="2016-12" db="EMBL/GenBank/DDBJ databases">
        <title>Trade-off between light-utilization and light-protection in marine flavobacteria.</title>
        <authorList>
            <person name="Kumagai Y."/>
            <person name="Yoshizawa S."/>
            <person name="Kogure K."/>
            <person name="Iwasaki W."/>
        </authorList>
    </citation>
    <scope>NUCLEOTIDE SEQUENCE [LARGE SCALE GENOMIC DNA]</scope>
    <source>
        <strain evidence="5 6">NBRC 108759</strain>
    </source>
</reference>
<dbReference type="AlphaFoldDB" id="A0A2S7WQH9"/>